<reference evidence="1" key="1">
    <citation type="submission" date="2013-03" db="EMBL/GenBank/DDBJ databases">
        <authorList>
            <person name="Harkins D.M."/>
            <person name="Durkin A.S."/>
            <person name="Brinkac L.M."/>
            <person name="Haft D.H."/>
            <person name="Selengut J.D."/>
            <person name="Sanka R."/>
            <person name="DePew J."/>
            <person name="Purushe J."/>
            <person name="Hartskeerl R.A."/>
            <person name="Ahmed A."/>
            <person name="van der Linden H."/>
            <person name="Goris M.G.A."/>
            <person name="Vinetz J.M."/>
            <person name="Sutton G.G."/>
            <person name="Nierman W.C."/>
            <person name="Fouts D.E."/>
        </authorList>
    </citation>
    <scope>NUCLEOTIDE SEQUENCE [LARGE SCALE GENOMIC DNA]</scope>
    <source>
        <strain evidence="1">ICFT</strain>
    </source>
</reference>
<comment type="caution">
    <text evidence="1">The sequence shown here is derived from an EMBL/GenBank/DDBJ whole genome shotgun (WGS) entry which is preliminary data.</text>
</comment>
<evidence type="ECO:0000313" key="1">
    <source>
        <dbReference type="EMBL" id="EMY77854.1"/>
    </source>
</evidence>
<evidence type="ECO:0000313" key="2">
    <source>
        <dbReference type="Proteomes" id="UP000012313"/>
    </source>
</evidence>
<dbReference type="STRING" id="1218598.LEP1GSC060_2682"/>
<protein>
    <submittedName>
        <fullName evidence="1">Uncharacterized protein</fullName>
    </submittedName>
</protein>
<gene>
    <name evidence="1" type="ORF">LEP1GSC060_2682</name>
</gene>
<sequence length="47" mass="5191">MFLFPNTIERELKGVSIMKVMKSIFILLAVLGLNLSVLAQQNNQGGN</sequence>
<keyword evidence="2" id="KW-1185">Reference proteome</keyword>
<organism evidence="1 2">
    <name type="scientific">Leptospira weilii serovar Ranarum str. ICFT</name>
    <dbReference type="NCBI Taxonomy" id="1218598"/>
    <lineage>
        <taxon>Bacteria</taxon>
        <taxon>Pseudomonadati</taxon>
        <taxon>Spirochaetota</taxon>
        <taxon>Spirochaetia</taxon>
        <taxon>Leptospirales</taxon>
        <taxon>Leptospiraceae</taxon>
        <taxon>Leptospira</taxon>
    </lineage>
</organism>
<dbReference type="Proteomes" id="UP000012313">
    <property type="component" value="Unassembled WGS sequence"/>
</dbReference>
<proteinExistence type="predicted"/>
<name>N1WL16_9LEPT</name>
<accession>N1WL16</accession>
<dbReference type="EMBL" id="AOHC02000029">
    <property type="protein sequence ID" value="EMY77854.1"/>
    <property type="molecule type" value="Genomic_DNA"/>
</dbReference>
<dbReference type="AlphaFoldDB" id="N1WL16"/>